<dbReference type="PANTHER" id="PTHR42760">
    <property type="entry name" value="SHORT-CHAIN DEHYDROGENASES/REDUCTASES FAMILY MEMBER"/>
    <property type="match status" value="1"/>
</dbReference>
<dbReference type="InterPro" id="IPR020904">
    <property type="entry name" value="Sc_DH/Rdtase_CS"/>
</dbReference>
<feature type="domain" description="Ketoreductase" evidence="3">
    <location>
        <begin position="25"/>
        <end position="204"/>
    </location>
</feature>
<dbReference type="InterPro" id="IPR002347">
    <property type="entry name" value="SDR_fam"/>
</dbReference>
<dbReference type="InterPro" id="IPR057326">
    <property type="entry name" value="KR_dom"/>
</dbReference>
<evidence type="ECO:0000313" key="4">
    <source>
        <dbReference type="EMBL" id="GAA3669423.1"/>
    </source>
</evidence>
<dbReference type="NCBIfam" id="NF005559">
    <property type="entry name" value="PRK07231.1"/>
    <property type="match status" value="1"/>
</dbReference>
<dbReference type="InterPro" id="IPR036291">
    <property type="entry name" value="NAD(P)-bd_dom_sf"/>
</dbReference>
<keyword evidence="5" id="KW-1185">Reference proteome</keyword>
<dbReference type="PRINTS" id="PR00081">
    <property type="entry name" value="GDHRDH"/>
</dbReference>
<evidence type="ECO:0000259" key="3">
    <source>
        <dbReference type="SMART" id="SM00822"/>
    </source>
</evidence>
<gene>
    <name evidence="4" type="ORF">GCM10023081_04840</name>
</gene>
<dbReference type="EMBL" id="BAABEO010000006">
    <property type="protein sequence ID" value="GAA3669423.1"/>
    <property type="molecule type" value="Genomic_DNA"/>
</dbReference>
<protein>
    <submittedName>
        <fullName evidence="4">SDR family NAD(P)-dependent oxidoreductase</fullName>
    </submittedName>
</protein>
<dbReference type="Pfam" id="PF00106">
    <property type="entry name" value="adh_short"/>
    <property type="match status" value="1"/>
</dbReference>
<dbReference type="PROSITE" id="PS00061">
    <property type="entry name" value="ADH_SHORT"/>
    <property type="match status" value="1"/>
</dbReference>
<name>A0ABP7BW84_9MICC</name>
<dbReference type="RefSeq" id="WP_345148192.1">
    <property type="nucleotide sequence ID" value="NZ_BAABEO010000006.1"/>
</dbReference>
<dbReference type="SUPFAM" id="SSF51735">
    <property type="entry name" value="NAD(P)-binding Rossmann-fold domains"/>
    <property type="match status" value="1"/>
</dbReference>
<dbReference type="Proteomes" id="UP001500752">
    <property type="component" value="Unassembled WGS sequence"/>
</dbReference>
<dbReference type="PRINTS" id="PR00080">
    <property type="entry name" value="SDRFAMILY"/>
</dbReference>
<reference evidence="5" key="1">
    <citation type="journal article" date="2019" name="Int. J. Syst. Evol. Microbiol.">
        <title>The Global Catalogue of Microorganisms (GCM) 10K type strain sequencing project: providing services to taxonomists for standard genome sequencing and annotation.</title>
        <authorList>
            <consortium name="The Broad Institute Genomics Platform"/>
            <consortium name="The Broad Institute Genome Sequencing Center for Infectious Disease"/>
            <person name="Wu L."/>
            <person name="Ma J."/>
        </authorList>
    </citation>
    <scope>NUCLEOTIDE SEQUENCE [LARGE SCALE GENOMIC DNA]</scope>
    <source>
        <strain evidence="5">JCM 30742</strain>
    </source>
</reference>
<organism evidence="4 5">
    <name type="scientific">Arthrobacter ginkgonis</name>
    <dbReference type="NCBI Taxonomy" id="1630594"/>
    <lineage>
        <taxon>Bacteria</taxon>
        <taxon>Bacillati</taxon>
        <taxon>Actinomycetota</taxon>
        <taxon>Actinomycetes</taxon>
        <taxon>Micrococcales</taxon>
        <taxon>Micrococcaceae</taxon>
        <taxon>Arthrobacter</taxon>
    </lineage>
</organism>
<sequence length="269" mass="27521">MEKLNARPDASAAPPLTTPGRFAGKVAVVTGGGGGIGSAVASRLAREGAHVVVCDANESAATQAAEELLEAGLSARALAFDLASPQAVESSVRTVVEDLGRIDVLVNNAGINRRGALLDLTAEDWDLSFAVNVNALFHVCRAALPHMIAAGGGAIVNTASQWGLHPAPGHIAYNVSKAAVVSFTENLARDYAPHGVRVNAVCPGEVRTPMLEAGLQRSGRTVADLDALVPFGRIGEPAEVAALIAFLASDEAPYMCGSIVEITGAQAVS</sequence>
<comment type="similarity">
    <text evidence="1 2">Belongs to the short-chain dehydrogenases/reductases (SDR) family.</text>
</comment>
<evidence type="ECO:0000313" key="5">
    <source>
        <dbReference type="Proteomes" id="UP001500752"/>
    </source>
</evidence>
<dbReference type="SMART" id="SM00822">
    <property type="entry name" value="PKS_KR"/>
    <property type="match status" value="1"/>
</dbReference>
<dbReference type="Gene3D" id="3.40.50.720">
    <property type="entry name" value="NAD(P)-binding Rossmann-like Domain"/>
    <property type="match status" value="1"/>
</dbReference>
<accession>A0ABP7BW84</accession>
<dbReference type="NCBIfam" id="NF009466">
    <property type="entry name" value="PRK12826.1-2"/>
    <property type="match status" value="1"/>
</dbReference>
<evidence type="ECO:0000256" key="2">
    <source>
        <dbReference type="RuleBase" id="RU000363"/>
    </source>
</evidence>
<evidence type="ECO:0000256" key="1">
    <source>
        <dbReference type="ARBA" id="ARBA00006484"/>
    </source>
</evidence>
<dbReference type="CDD" id="cd05233">
    <property type="entry name" value="SDR_c"/>
    <property type="match status" value="1"/>
</dbReference>
<dbReference type="PANTHER" id="PTHR42760:SF132">
    <property type="entry name" value="SHORT-CHAIN DEHYDROGENASE_REDUCTASE FAMILY PROTEIN"/>
    <property type="match status" value="1"/>
</dbReference>
<proteinExistence type="inferred from homology"/>
<comment type="caution">
    <text evidence="4">The sequence shown here is derived from an EMBL/GenBank/DDBJ whole genome shotgun (WGS) entry which is preliminary data.</text>
</comment>